<dbReference type="Gene3D" id="3.30.565.10">
    <property type="entry name" value="Histidine kinase-like ATPase, C-terminal domain"/>
    <property type="match status" value="1"/>
</dbReference>
<dbReference type="EMBL" id="CAJNIZ010044008">
    <property type="protein sequence ID" value="CAE7675365.1"/>
    <property type="molecule type" value="Genomic_DNA"/>
</dbReference>
<sequence>VSIGFSHLAEANELEISVVDTGAGIAEEAIGKIFQPFQQERGGGSASSQVLATALVLAFAARSAFAFAALKLRHGGSGALAEWLADKAAVQSWMEEKREEIVPDLACWRLVRIRDFLPTPVAEEALALAQGLEEWRRTSPVEEDDAIHQFRYRGLNETGGAFAALQEVLGDLLPALQSVPTRAEFRFGRYGHSHG</sequence>
<dbReference type="AlphaFoldDB" id="A0A812WMK3"/>
<evidence type="ECO:0000313" key="2">
    <source>
        <dbReference type="Proteomes" id="UP000649617"/>
    </source>
</evidence>
<protein>
    <submittedName>
        <fullName evidence="1">LuxQ protein</fullName>
    </submittedName>
</protein>
<name>A0A812WMK3_SYMPI</name>
<reference evidence="1" key="1">
    <citation type="submission" date="2021-02" db="EMBL/GenBank/DDBJ databases">
        <authorList>
            <person name="Dougan E. K."/>
            <person name="Rhodes N."/>
            <person name="Thang M."/>
            <person name="Chan C."/>
        </authorList>
    </citation>
    <scope>NUCLEOTIDE SEQUENCE</scope>
</reference>
<accession>A0A812WMK3</accession>
<dbReference type="Proteomes" id="UP000649617">
    <property type="component" value="Unassembled WGS sequence"/>
</dbReference>
<evidence type="ECO:0000313" key="1">
    <source>
        <dbReference type="EMBL" id="CAE7675365.1"/>
    </source>
</evidence>
<dbReference type="InterPro" id="IPR036890">
    <property type="entry name" value="HATPase_C_sf"/>
</dbReference>
<keyword evidence="2" id="KW-1185">Reference proteome</keyword>
<organism evidence="1 2">
    <name type="scientific">Symbiodinium pilosum</name>
    <name type="common">Dinoflagellate</name>
    <dbReference type="NCBI Taxonomy" id="2952"/>
    <lineage>
        <taxon>Eukaryota</taxon>
        <taxon>Sar</taxon>
        <taxon>Alveolata</taxon>
        <taxon>Dinophyceae</taxon>
        <taxon>Suessiales</taxon>
        <taxon>Symbiodiniaceae</taxon>
        <taxon>Symbiodinium</taxon>
    </lineage>
</organism>
<dbReference type="SUPFAM" id="SSF55874">
    <property type="entry name" value="ATPase domain of HSP90 chaperone/DNA topoisomerase II/histidine kinase"/>
    <property type="match status" value="1"/>
</dbReference>
<dbReference type="OrthoDB" id="445777at2759"/>
<gene>
    <name evidence="1" type="primary">luxQ</name>
    <name evidence="1" type="ORF">SPIL2461_LOCUS18708</name>
</gene>
<comment type="caution">
    <text evidence="1">The sequence shown here is derived from an EMBL/GenBank/DDBJ whole genome shotgun (WGS) entry which is preliminary data.</text>
</comment>
<feature type="non-terminal residue" evidence="1">
    <location>
        <position position="1"/>
    </location>
</feature>
<proteinExistence type="predicted"/>